<dbReference type="FunFam" id="3.15.10.30:FF:000001">
    <property type="entry name" value="Takeout-like protein 1"/>
    <property type="match status" value="1"/>
</dbReference>
<keyword evidence="1" id="KW-0732">Signal</keyword>
<protein>
    <recommendedName>
        <fullName evidence="6">Protein takeout</fullName>
    </recommendedName>
</protein>
<dbReference type="GO" id="GO:0007623">
    <property type="term" value="P:circadian rhythm"/>
    <property type="evidence" value="ECO:0007669"/>
    <property type="project" value="UniProtKB-ARBA"/>
</dbReference>
<dbReference type="InterPro" id="IPR010562">
    <property type="entry name" value="Haemolymph_juvenile_hormone-bd"/>
</dbReference>
<evidence type="ECO:0000313" key="5">
    <source>
        <dbReference type="Proteomes" id="UP001516400"/>
    </source>
</evidence>
<dbReference type="EMBL" id="JABFTP020000144">
    <property type="protein sequence ID" value="KAL3282191.1"/>
    <property type="molecule type" value="Genomic_DNA"/>
</dbReference>
<name>A0ABD2NV18_9CUCU</name>
<dbReference type="SMART" id="SM00700">
    <property type="entry name" value="JHBP"/>
    <property type="match status" value="1"/>
</dbReference>
<dbReference type="Pfam" id="PF06585">
    <property type="entry name" value="JHBP"/>
    <property type="match status" value="1"/>
</dbReference>
<evidence type="ECO:0008006" key="6">
    <source>
        <dbReference type="Google" id="ProtNLM"/>
    </source>
</evidence>
<keyword evidence="5" id="KW-1185">Reference proteome</keyword>
<dbReference type="Gene3D" id="3.15.10.30">
    <property type="entry name" value="Haemolymph juvenile hormone binding protein"/>
    <property type="match status" value="1"/>
</dbReference>
<reference evidence="4 5" key="1">
    <citation type="journal article" date="2021" name="BMC Biol.">
        <title>Horizontally acquired antibacterial genes associated with adaptive radiation of ladybird beetles.</title>
        <authorList>
            <person name="Li H.S."/>
            <person name="Tang X.F."/>
            <person name="Huang Y.H."/>
            <person name="Xu Z.Y."/>
            <person name="Chen M.L."/>
            <person name="Du X.Y."/>
            <person name="Qiu B.Y."/>
            <person name="Chen P.T."/>
            <person name="Zhang W."/>
            <person name="Slipinski A."/>
            <person name="Escalona H.E."/>
            <person name="Waterhouse R.M."/>
            <person name="Zwick A."/>
            <person name="Pang H."/>
        </authorList>
    </citation>
    <scope>NUCLEOTIDE SEQUENCE [LARGE SCALE GENOMIC DNA]</scope>
    <source>
        <strain evidence="4">SYSU2018</strain>
    </source>
</reference>
<gene>
    <name evidence="4" type="ORF">HHI36_005385</name>
</gene>
<keyword evidence="2" id="KW-0090">Biological rhythms</keyword>
<evidence type="ECO:0000256" key="2">
    <source>
        <dbReference type="ARBA" id="ARBA00023108"/>
    </source>
</evidence>
<comment type="similarity">
    <text evidence="3">Belongs to the TO family.</text>
</comment>
<accession>A0ABD2NV18</accession>
<comment type="caution">
    <text evidence="4">The sequence shown here is derived from an EMBL/GenBank/DDBJ whole genome shotgun (WGS) entry which is preliminary data.</text>
</comment>
<dbReference type="InterPro" id="IPR038606">
    <property type="entry name" value="To_sf"/>
</dbReference>
<sequence>MEKARPYLIEGIKELGIPPIDPFKLPYLSVNRSIEEFSINSVLKNIKATGLGNYIIDKVEFDPAHLSSVVRYTLPWVYMEMEYDVLGQLLRIPLQSKGFFKGNFTNTQMVVKCTKKTYERDGETYLRIDKMSVKGQVGDGWVKMTSKNPEMQFAADLISNFFNENPRAVFDAVNPIFVEFTADLFKAMANQILANIPVKELFKEE</sequence>
<evidence type="ECO:0000256" key="3">
    <source>
        <dbReference type="ARBA" id="ARBA00060902"/>
    </source>
</evidence>
<dbReference type="AlphaFoldDB" id="A0ABD2NV18"/>
<dbReference type="PANTHER" id="PTHR11008:SF14">
    <property type="entry name" value="CIRCADIAN CLOCK-CONTROLLED PROTEIN-LIKE PROTEIN"/>
    <property type="match status" value="1"/>
</dbReference>
<evidence type="ECO:0000256" key="1">
    <source>
        <dbReference type="ARBA" id="ARBA00022729"/>
    </source>
</evidence>
<proteinExistence type="inferred from homology"/>
<evidence type="ECO:0000313" key="4">
    <source>
        <dbReference type="EMBL" id="KAL3282191.1"/>
    </source>
</evidence>
<organism evidence="4 5">
    <name type="scientific">Cryptolaemus montrouzieri</name>
    <dbReference type="NCBI Taxonomy" id="559131"/>
    <lineage>
        <taxon>Eukaryota</taxon>
        <taxon>Metazoa</taxon>
        <taxon>Ecdysozoa</taxon>
        <taxon>Arthropoda</taxon>
        <taxon>Hexapoda</taxon>
        <taxon>Insecta</taxon>
        <taxon>Pterygota</taxon>
        <taxon>Neoptera</taxon>
        <taxon>Endopterygota</taxon>
        <taxon>Coleoptera</taxon>
        <taxon>Polyphaga</taxon>
        <taxon>Cucujiformia</taxon>
        <taxon>Coccinelloidea</taxon>
        <taxon>Coccinellidae</taxon>
        <taxon>Scymninae</taxon>
        <taxon>Scymnini</taxon>
        <taxon>Cryptolaemus</taxon>
    </lineage>
</organism>
<dbReference type="Proteomes" id="UP001516400">
    <property type="component" value="Unassembled WGS sequence"/>
</dbReference>
<dbReference type="PANTHER" id="PTHR11008">
    <property type="entry name" value="PROTEIN TAKEOUT-LIKE PROTEIN"/>
    <property type="match status" value="1"/>
</dbReference>